<evidence type="ECO:0000313" key="2">
    <source>
        <dbReference type="Proteomes" id="UP000014680"/>
    </source>
</evidence>
<dbReference type="InterPro" id="IPR029039">
    <property type="entry name" value="Flavoprotein-like_sf"/>
</dbReference>
<evidence type="ECO:0000313" key="1">
    <source>
        <dbReference type="EMBL" id="ELP91566.1"/>
    </source>
</evidence>
<dbReference type="SUPFAM" id="SSF52218">
    <property type="entry name" value="Flavoproteins"/>
    <property type="match status" value="1"/>
</dbReference>
<keyword evidence="2" id="KW-1185">Reference proteome</keyword>
<dbReference type="GeneID" id="14890534"/>
<dbReference type="OrthoDB" id="33900at2759"/>
<name>L7FN81_ENTIV</name>
<dbReference type="KEGG" id="eiv:EIN_129060"/>
<dbReference type="VEuPathDB" id="AmoebaDB:EIN_129060"/>
<gene>
    <name evidence="1" type="ORF">EIN_129060</name>
</gene>
<accession>L7FN81</accession>
<protein>
    <recommendedName>
        <fullName evidence="3">Flavodoxin-like domain-containing protein</fullName>
    </recommendedName>
</protein>
<dbReference type="EMBL" id="KB206458">
    <property type="protein sequence ID" value="ELP91566.1"/>
    <property type="molecule type" value="Genomic_DNA"/>
</dbReference>
<dbReference type="Gene3D" id="3.40.50.360">
    <property type="match status" value="1"/>
</dbReference>
<evidence type="ECO:0008006" key="3">
    <source>
        <dbReference type="Google" id="ProtNLM"/>
    </source>
</evidence>
<organism evidence="1 2">
    <name type="scientific">Entamoeba invadens IP1</name>
    <dbReference type="NCBI Taxonomy" id="370355"/>
    <lineage>
        <taxon>Eukaryota</taxon>
        <taxon>Amoebozoa</taxon>
        <taxon>Evosea</taxon>
        <taxon>Archamoebae</taxon>
        <taxon>Mastigamoebida</taxon>
        <taxon>Entamoebidae</taxon>
        <taxon>Entamoeba</taxon>
    </lineage>
</organism>
<sequence>MSDNEKKQVAIIYFSLTGHCERMANDLANSIPSFVLRVHENKDRSGLKGYISSFGESFFNSDNSQHLIKDGLSDMDRYKAFIFVGPVWSWDLCAPLKTACKEIIKTIIKSKEEQHVFLALSYKFRKNIGDKKTFENFQKIFKGKAVVHENYLACHETDYANGLCKEKVDDFVKEVNNVCGKK</sequence>
<dbReference type="RefSeq" id="XP_004258337.1">
    <property type="nucleotide sequence ID" value="XM_004258289.1"/>
</dbReference>
<reference evidence="1 2" key="1">
    <citation type="submission" date="2012-10" db="EMBL/GenBank/DDBJ databases">
        <authorList>
            <person name="Zafar N."/>
            <person name="Inman J."/>
            <person name="Hall N."/>
            <person name="Lorenzi H."/>
            <person name="Caler E."/>
        </authorList>
    </citation>
    <scope>NUCLEOTIDE SEQUENCE [LARGE SCALE GENOMIC DNA]</scope>
    <source>
        <strain evidence="1 2">IP1</strain>
    </source>
</reference>
<dbReference type="Proteomes" id="UP000014680">
    <property type="component" value="Unassembled WGS sequence"/>
</dbReference>
<proteinExistence type="predicted"/>
<dbReference type="AlphaFoldDB" id="L7FN81"/>